<keyword evidence="5" id="KW-1185">Reference proteome</keyword>
<gene>
    <name evidence="4" type="ORF">CYCCA115_LOCUS21491</name>
</gene>
<feature type="compositionally biased region" description="Polar residues" evidence="2">
    <location>
        <begin position="55"/>
        <end position="74"/>
    </location>
</feature>
<proteinExistence type="predicted"/>
<evidence type="ECO:0000313" key="5">
    <source>
        <dbReference type="Proteomes" id="UP001295423"/>
    </source>
</evidence>
<evidence type="ECO:0000256" key="2">
    <source>
        <dbReference type="SAM" id="MobiDB-lite"/>
    </source>
</evidence>
<evidence type="ECO:0000256" key="1">
    <source>
        <dbReference type="SAM" id="Coils"/>
    </source>
</evidence>
<protein>
    <recommendedName>
        <fullName evidence="3">UBA domain-containing protein</fullName>
    </recommendedName>
</protein>
<feature type="region of interest" description="Disordered" evidence="2">
    <location>
        <begin position="187"/>
        <end position="247"/>
    </location>
</feature>
<dbReference type="InterPro" id="IPR015940">
    <property type="entry name" value="UBA"/>
</dbReference>
<sequence>MVPSVLAEWIATVVVPDSGVAASTLESKGLAVLKVCDLKKATSHSAHTPMEAPGTPQSSNSCHQPQQQKGTASNRNRRNNCHGANTTTTLHQGTAATRGNTSNSGRKRPAHQISRSSAPNPHTMPYTALLAYSNSGLPYPGCGATATTVFAPYAVSTNGTDGTGPQFGSMPPHYEYQNYLQQLHNPSFAAASSPPNPNRALTGGVANGQQHIPNPPNRGAGASGIHSQNTAPPDRNRPASAPVNGNTNNESITCAGDGNVPKTPQEFSFLNQLLGMGFQDREEVMLGIRQSNASTADEIMMWIIQQREEREEARKMDEARFRSEQLRKDNAEKQKRAFQERLDAAKSRDDFRNIFGKHSWVLDNLDDAHFRRLVSRHKDVLVRIVKLESSTRKWYQDKLPTCYFRDLCHRSNQQAVSEFDSWLIGECDTLEAGLYKLEFQQGGVPKLFLQAQENHPEYGESGENDESDDEIVFCGIRQSEGVN</sequence>
<evidence type="ECO:0000313" key="4">
    <source>
        <dbReference type="EMBL" id="CAJ1965904.1"/>
    </source>
</evidence>
<evidence type="ECO:0000259" key="3">
    <source>
        <dbReference type="PROSITE" id="PS50030"/>
    </source>
</evidence>
<dbReference type="EMBL" id="CAKOGP040002236">
    <property type="protein sequence ID" value="CAJ1965904.1"/>
    <property type="molecule type" value="Genomic_DNA"/>
</dbReference>
<comment type="caution">
    <text evidence="4">The sequence shown here is derived from an EMBL/GenBank/DDBJ whole genome shotgun (WGS) entry which is preliminary data.</text>
</comment>
<dbReference type="Proteomes" id="UP001295423">
    <property type="component" value="Unassembled WGS sequence"/>
</dbReference>
<feature type="compositionally biased region" description="Low complexity" evidence="2">
    <location>
        <begin position="84"/>
        <end position="97"/>
    </location>
</feature>
<feature type="domain" description="UBA" evidence="3">
    <location>
        <begin position="262"/>
        <end position="306"/>
    </location>
</feature>
<dbReference type="AlphaFoldDB" id="A0AAD2PXC2"/>
<feature type="coiled-coil region" evidence="1">
    <location>
        <begin position="316"/>
        <end position="348"/>
    </location>
</feature>
<name>A0AAD2PXC2_9STRA</name>
<keyword evidence="1" id="KW-0175">Coiled coil</keyword>
<dbReference type="PROSITE" id="PS50030">
    <property type="entry name" value="UBA"/>
    <property type="match status" value="1"/>
</dbReference>
<accession>A0AAD2PXC2</accession>
<organism evidence="4 5">
    <name type="scientific">Cylindrotheca closterium</name>
    <dbReference type="NCBI Taxonomy" id="2856"/>
    <lineage>
        <taxon>Eukaryota</taxon>
        <taxon>Sar</taxon>
        <taxon>Stramenopiles</taxon>
        <taxon>Ochrophyta</taxon>
        <taxon>Bacillariophyta</taxon>
        <taxon>Bacillariophyceae</taxon>
        <taxon>Bacillariophycidae</taxon>
        <taxon>Bacillariales</taxon>
        <taxon>Bacillariaceae</taxon>
        <taxon>Cylindrotheca</taxon>
    </lineage>
</organism>
<feature type="region of interest" description="Disordered" evidence="2">
    <location>
        <begin position="44"/>
        <end position="122"/>
    </location>
</feature>
<reference evidence="4" key="1">
    <citation type="submission" date="2023-08" db="EMBL/GenBank/DDBJ databases">
        <authorList>
            <person name="Audoor S."/>
            <person name="Bilcke G."/>
        </authorList>
    </citation>
    <scope>NUCLEOTIDE SEQUENCE</scope>
</reference>